<reference evidence="3" key="1">
    <citation type="submission" date="2021-11" db="EMBL/GenBank/DDBJ databases">
        <title>Streptomyces corallinus and Kineosporia corallina sp. nov., two new coral-derived marine actinobacteria.</title>
        <authorList>
            <person name="Buangrab K."/>
            <person name="Sutthacheep M."/>
            <person name="Yeemin T."/>
            <person name="Harunari E."/>
            <person name="Igarashi Y."/>
            <person name="Sripreechasak P."/>
            <person name="Kanchanasin P."/>
            <person name="Tanasupawat S."/>
            <person name="Phongsopitanun W."/>
        </authorList>
    </citation>
    <scope>NUCLEOTIDE SEQUENCE</scope>
    <source>
        <strain evidence="3">JCM 31032</strain>
    </source>
</reference>
<feature type="signal peptide" evidence="2">
    <location>
        <begin position="1"/>
        <end position="19"/>
    </location>
</feature>
<dbReference type="GO" id="GO:0016787">
    <property type="term" value="F:hydrolase activity"/>
    <property type="evidence" value="ECO:0007669"/>
    <property type="project" value="UniProtKB-KW"/>
</dbReference>
<dbReference type="RefSeq" id="WP_231440021.1">
    <property type="nucleotide sequence ID" value="NZ_JAJOMB010000003.1"/>
</dbReference>
<feature type="chain" id="PRO_5040767267" evidence="2">
    <location>
        <begin position="20"/>
        <end position="264"/>
    </location>
</feature>
<feature type="transmembrane region" description="Helical" evidence="1">
    <location>
        <begin position="156"/>
        <end position="176"/>
    </location>
</feature>
<comment type="caution">
    <text evidence="3">The sequence shown here is derived from an EMBL/GenBank/DDBJ whole genome shotgun (WGS) entry which is preliminary data.</text>
</comment>
<evidence type="ECO:0000313" key="3">
    <source>
        <dbReference type="EMBL" id="MCD5310845.1"/>
    </source>
</evidence>
<feature type="transmembrane region" description="Helical" evidence="1">
    <location>
        <begin position="89"/>
        <end position="114"/>
    </location>
</feature>
<dbReference type="EMBL" id="JAJOMB010000003">
    <property type="protein sequence ID" value="MCD5310845.1"/>
    <property type="molecule type" value="Genomic_DNA"/>
</dbReference>
<feature type="transmembrane region" description="Helical" evidence="1">
    <location>
        <begin position="120"/>
        <end position="144"/>
    </location>
</feature>
<dbReference type="Proteomes" id="UP001138997">
    <property type="component" value="Unassembled WGS sequence"/>
</dbReference>
<dbReference type="AlphaFoldDB" id="A0A9X1NBW7"/>
<feature type="transmembrane region" description="Helical" evidence="1">
    <location>
        <begin position="182"/>
        <end position="208"/>
    </location>
</feature>
<organism evidence="3 4">
    <name type="scientific">Kineosporia babensis</name>
    <dbReference type="NCBI Taxonomy" id="499548"/>
    <lineage>
        <taxon>Bacteria</taxon>
        <taxon>Bacillati</taxon>
        <taxon>Actinomycetota</taxon>
        <taxon>Actinomycetes</taxon>
        <taxon>Kineosporiales</taxon>
        <taxon>Kineosporiaceae</taxon>
        <taxon>Kineosporia</taxon>
    </lineage>
</organism>
<keyword evidence="1" id="KW-0812">Transmembrane</keyword>
<keyword evidence="1" id="KW-0472">Membrane</keyword>
<keyword evidence="2" id="KW-0732">Signal</keyword>
<proteinExistence type="predicted"/>
<keyword evidence="4" id="KW-1185">Reference proteome</keyword>
<accession>A0A9X1NBW7</accession>
<keyword evidence="3" id="KW-0378">Hydrolase</keyword>
<gene>
    <name evidence="3" type="ORF">LR394_08060</name>
</gene>
<protein>
    <submittedName>
        <fullName evidence="3">Metal-dependent hydrolase</fullName>
    </submittedName>
</protein>
<sequence length="264" mass="26876">MTKTHAPCGSLAGLLAALALDAVTDPRPAVVFALVGGATAGALLPDTDHHSSSPARMWGRATQIPCAWIGRLAGGHREWTHDVSRGAPLAFAAAFGACLVAPLLAAAAGAWHWLDVLSDGLGAVAIALVTGLALIGVDAWLSSLPTLGRRRLRIDTGTNAVVSWLTALAVVGTYPGGLPATVIAAIVVGVLIGVPAGIAGDACTLSGVPWRGRDRHLLPYGWRIRTGSAVEAAIRVPILIAVTVLAWVLAGHPGAEVLADLQAQ</sequence>
<feature type="transmembrane region" description="Helical" evidence="1">
    <location>
        <begin position="229"/>
        <end position="250"/>
    </location>
</feature>
<evidence type="ECO:0000256" key="2">
    <source>
        <dbReference type="SAM" id="SignalP"/>
    </source>
</evidence>
<evidence type="ECO:0000256" key="1">
    <source>
        <dbReference type="SAM" id="Phobius"/>
    </source>
</evidence>
<evidence type="ECO:0000313" key="4">
    <source>
        <dbReference type="Proteomes" id="UP001138997"/>
    </source>
</evidence>
<keyword evidence="1" id="KW-1133">Transmembrane helix</keyword>
<name>A0A9X1NBW7_9ACTN</name>